<evidence type="ECO:0000313" key="1">
    <source>
        <dbReference type="EMBL" id="ETN98236.1"/>
    </source>
</evidence>
<organism evidence="1 2">
    <name type="scientific">Reticulomyxa filosa</name>
    <dbReference type="NCBI Taxonomy" id="46433"/>
    <lineage>
        <taxon>Eukaryota</taxon>
        <taxon>Sar</taxon>
        <taxon>Rhizaria</taxon>
        <taxon>Retaria</taxon>
        <taxon>Foraminifera</taxon>
        <taxon>Monothalamids</taxon>
        <taxon>Reticulomyxidae</taxon>
        <taxon>Reticulomyxa</taxon>
    </lineage>
</organism>
<accession>X6LAS3</accession>
<reference evidence="1 2" key="1">
    <citation type="journal article" date="2013" name="Curr. Biol.">
        <title>The Genome of the Foraminiferan Reticulomyxa filosa.</title>
        <authorList>
            <person name="Glockner G."/>
            <person name="Hulsmann N."/>
            <person name="Schleicher M."/>
            <person name="Noegel A.A."/>
            <person name="Eichinger L."/>
            <person name="Gallinger C."/>
            <person name="Pawlowski J."/>
            <person name="Sierra R."/>
            <person name="Euteneuer U."/>
            <person name="Pillet L."/>
            <person name="Moustafa A."/>
            <person name="Platzer M."/>
            <person name="Groth M."/>
            <person name="Szafranski K."/>
            <person name="Schliwa M."/>
        </authorList>
    </citation>
    <scope>NUCLEOTIDE SEQUENCE [LARGE SCALE GENOMIC DNA]</scope>
</reference>
<name>X6LAS3_RETFI</name>
<protein>
    <submittedName>
        <fullName evidence="1">Uncharacterized protein</fullName>
    </submittedName>
</protein>
<sequence>MIVANRLNDKFQVVIRKWVSRTKNKFSEKGLDNAEYIDPFMEFKKNDHKLYSVLRQQGFFNDVVSEFRRYTVMLPSYPLEHFSMMSNDSNSNSFAIPKSPFAQENVLSGSRVILVGNIPLVNAFVGEAAKQIQKIRTFLIASSLKELSIIFYIRIQ</sequence>
<gene>
    <name evidence="1" type="ORF">RFI_39274</name>
</gene>
<dbReference type="AlphaFoldDB" id="X6LAS3"/>
<proteinExistence type="predicted"/>
<comment type="caution">
    <text evidence="1">The sequence shown here is derived from an EMBL/GenBank/DDBJ whole genome shotgun (WGS) entry which is preliminary data.</text>
</comment>
<dbReference type="Proteomes" id="UP000023152">
    <property type="component" value="Unassembled WGS sequence"/>
</dbReference>
<dbReference type="EMBL" id="ASPP01047286">
    <property type="protein sequence ID" value="ETN98236.1"/>
    <property type="molecule type" value="Genomic_DNA"/>
</dbReference>
<keyword evidence="2" id="KW-1185">Reference proteome</keyword>
<evidence type="ECO:0000313" key="2">
    <source>
        <dbReference type="Proteomes" id="UP000023152"/>
    </source>
</evidence>